<feature type="binding site" evidence="12">
    <location>
        <position position="78"/>
    </location>
    <ligand>
        <name>GTP</name>
        <dbReference type="ChEBI" id="CHEBI:37565"/>
    </ligand>
</feature>
<dbReference type="InterPro" id="IPR013785">
    <property type="entry name" value="Aldolase_TIM"/>
</dbReference>
<dbReference type="SFLD" id="SFLDS00029">
    <property type="entry name" value="Radical_SAM"/>
    <property type="match status" value="1"/>
</dbReference>
<dbReference type="PROSITE" id="PS51918">
    <property type="entry name" value="RADICAL_SAM"/>
    <property type="match status" value="1"/>
</dbReference>
<dbReference type="InterPro" id="IPR010505">
    <property type="entry name" value="MoaA_twitch"/>
</dbReference>
<evidence type="ECO:0000256" key="7">
    <source>
        <dbReference type="ARBA" id="ARBA00023014"/>
    </source>
</evidence>
<feature type="binding site" evidence="12">
    <location>
        <position position="35"/>
    </location>
    <ligand>
        <name>[4Fe-4S] cluster</name>
        <dbReference type="ChEBI" id="CHEBI:49883"/>
        <label>1</label>
        <note>4Fe-4S-S-AdoMet</note>
    </ligand>
</feature>
<feature type="binding site" evidence="12">
    <location>
        <position position="270"/>
    </location>
    <ligand>
        <name>[4Fe-4S] cluster</name>
        <dbReference type="ChEBI" id="CHEBI:49883"/>
        <label>2</label>
        <note>4Fe-4S-substrate</note>
    </ligand>
</feature>
<dbReference type="Pfam" id="PF06463">
    <property type="entry name" value="Mob_synth_C"/>
    <property type="match status" value="1"/>
</dbReference>
<dbReference type="GO" id="GO:0005525">
    <property type="term" value="F:GTP binding"/>
    <property type="evidence" value="ECO:0007669"/>
    <property type="project" value="UniProtKB-UniRule"/>
</dbReference>
<evidence type="ECO:0000256" key="12">
    <source>
        <dbReference type="HAMAP-Rule" id="MF_01225"/>
    </source>
</evidence>
<evidence type="ECO:0000256" key="2">
    <source>
        <dbReference type="ARBA" id="ARBA00022485"/>
    </source>
</evidence>
<gene>
    <name evidence="12" type="primary">moaA</name>
    <name evidence="14" type="ORF">ACH46_15640</name>
</gene>
<dbReference type="InterPro" id="IPR006638">
    <property type="entry name" value="Elp3/MiaA/NifB-like_rSAM"/>
</dbReference>
<dbReference type="GO" id="GO:1904047">
    <property type="term" value="F:S-adenosyl-L-methionine binding"/>
    <property type="evidence" value="ECO:0007669"/>
    <property type="project" value="UniProtKB-UniRule"/>
</dbReference>
<comment type="subunit">
    <text evidence="12">Monomer and homodimer.</text>
</comment>
<dbReference type="KEGG" id="goq:ACH46_15640"/>
<dbReference type="CDD" id="cd01335">
    <property type="entry name" value="Radical_SAM"/>
    <property type="match status" value="1"/>
</dbReference>
<evidence type="ECO:0000256" key="5">
    <source>
        <dbReference type="ARBA" id="ARBA00022741"/>
    </source>
</evidence>
<evidence type="ECO:0000256" key="10">
    <source>
        <dbReference type="ARBA" id="ARBA00023239"/>
    </source>
</evidence>
<dbReference type="SFLD" id="SFLDG01067">
    <property type="entry name" value="SPASM/twitch_domain_containing"/>
    <property type="match status" value="1"/>
</dbReference>
<comment type="pathway">
    <text evidence="12">Cofactor biosynthesis; molybdopterin biosynthesis.</text>
</comment>
<dbReference type="PANTHER" id="PTHR22960:SF0">
    <property type="entry name" value="MOLYBDENUM COFACTOR BIOSYNTHESIS PROTEIN 1"/>
    <property type="match status" value="1"/>
</dbReference>
<comment type="function">
    <text evidence="12">Catalyzes the cyclization of GTP to (8S)-3',8-cyclo-7,8-dihydroguanosine 5'-triphosphate.</text>
</comment>
<keyword evidence="10 12" id="KW-0456">Lyase</keyword>
<dbReference type="InterPro" id="IPR000385">
    <property type="entry name" value="MoaA_NifB_PqqE_Fe-S-bd_CS"/>
</dbReference>
<dbReference type="InterPro" id="IPR050105">
    <property type="entry name" value="MoCo_biosynth_MoaA/MoaC"/>
</dbReference>
<keyword evidence="2 12" id="KW-0004">4Fe-4S</keyword>
<dbReference type="InterPro" id="IPR058240">
    <property type="entry name" value="rSAM_sf"/>
</dbReference>
<evidence type="ECO:0000259" key="13">
    <source>
        <dbReference type="PROSITE" id="PS51918"/>
    </source>
</evidence>
<feature type="binding site" evidence="12">
    <location>
        <position position="42"/>
    </location>
    <ligand>
        <name>[4Fe-4S] cluster</name>
        <dbReference type="ChEBI" id="CHEBI:49883"/>
        <label>1</label>
        <note>4Fe-4S-S-AdoMet</note>
    </ligand>
</feature>
<feature type="binding site" evidence="12">
    <location>
        <position position="28"/>
    </location>
    <ligand>
        <name>GTP</name>
        <dbReference type="ChEBI" id="CHEBI:37565"/>
    </ligand>
</feature>
<dbReference type="PROSITE" id="PS01305">
    <property type="entry name" value="MOAA_NIFB_PQQE"/>
    <property type="match status" value="1"/>
</dbReference>
<dbReference type="GO" id="GO:0061798">
    <property type="term" value="F:GTP 3',8'-cyclase activity"/>
    <property type="evidence" value="ECO:0007669"/>
    <property type="project" value="UniProtKB-UniRule"/>
</dbReference>
<feature type="binding site" evidence="12">
    <location>
        <position position="273"/>
    </location>
    <ligand>
        <name>[4Fe-4S] cluster</name>
        <dbReference type="ChEBI" id="CHEBI:49883"/>
        <label>2</label>
        <note>4Fe-4S-substrate</note>
    </ligand>
</feature>
<feature type="binding site" evidence="12">
    <location>
        <position position="287"/>
    </location>
    <ligand>
        <name>[4Fe-4S] cluster</name>
        <dbReference type="ChEBI" id="CHEBI:49883"/>
        <label>2</label>
        <note>4Fe-4S-substrate</note>
    </ligand>
</feature>
<feature type="binding site" evidence="12">
    <location>
        <position position="112"/>
    </location>
    <ligand>
        <name>GTP</name>
        <dbReference type="ChEBI" id="CHEBI:37565"/>
    </ligand>
</feature>
<dbReference type="Proteomes" id="UP000063789">
    <property type="component" value="Chromosome"/>
</dbReference>
<feature type="binding site" evidence="12">
    <location>
        <position position="136"/>
    </location>
    <ligand>
        <name>S-adenosyl-L-methionine</name>
        <dbReference type="ChEBI" id="CHEBI:59789"/>
    </ligand>
</feature>
<dbReference type="UniPathway" id="UPA00344"/>
<dbReference type="EMBL" id="CP011853">
    <property type="protein sequence ID" value="ALG86951.1"/>
    <property type="molecule type" value="Genomic_DNA"/>
</dbReference>
<dbReference type="SFLD" id="SFLDG01383">
    <property type="entry name" value="cyclic_pyranopterin_phosphate"/>
    <property type="match status" value="1"/>
</dbReference>
<evidence type="ECO:0000256" key="9">
    <source>
        <dbReference type="ARBA" id="ARBA00023150"/>
    </source>
</evidence>
<accession>A0A0N7FVE7</accession>
<feature type="binding site" evidence="12">
    <location>
        <begin position="275"/>
        <end position="277"/>
    </location>
    <ligand>
        <name>GTP</name>
        <dbReference type="ChEBI" id="CHEBI:37565"/>
    </ligand>
</feature>
<feature type="binding site" evidence="12">
    <location>
        <position position="207"/>
    </location>
    <ligand>
        <name>S-adenosyl-L-methionine</name>
        <dbReference type="ChEBI" id="CHEBI:59789"/>
    </ligand>
</feature>
<protein>
    <recommendedName>
        <fullName evidence="1 12">GTP 3',8-cyclase</fullName>
        <ecNumber evidence="1 12">4.1.99.22</ecNumber>
    </recommendedName>
    <alternativeName>
        <fullName evidence="12">Molybdenum cofactor biosynthesis protein A</fullName>
    </alternativeName>
</protein>
<dbReference type="InterPro" id="IPR040064">
    <property type="entry name" value="MoaA-like"/>
</dbReference>
<dbReference type="GO" id="GO:0006777">
    <property type="term" value="P:Mo-molybdopterin cofactor biosynthetic process"/>
    <property type="evidence" value="ECO:0007669"/>
    <property type="project" value="UniProtKB-UniRule"/>
</dbReference>
<evidence type="ECO:0000256" key="3">
    <source>
        <dbReference type="ARBA" id="ARBA00022691"/>
    </source>
</evidence>
<evidence type="ECO:0000256" key="8">
    <source>
        <dbReference type="ARBA" id="ARBA00023134"/>
    </source>
</evidence>
<evidence type="ECO:0000256" key="11">
    <source>
        <dbReference type="ARBA" id="ARBA00048697"/>
    </source>
</evidence>
<evidence type="ECO:0000256" key="6">
    <source>
        <dbReference type="ARBA" id="ARBA00023004"/>
    </source>
</evidence>
<dbReference type="CDD" id="cd21117">
    <property type="entry name" value="Twitch_MoaA"/>
    <property type="match status" value="1"/>
</dbReference>
<dbReference type="PANTHER" id="PTHR22960">
    <property type="entry name" value="MOLYBDOPTERIN COFACTOR SYNTHESIS PROTEIN A"/>
    <property type="match status" value="1"/>
</dbReference>
<feature type="binding site" evidence="12">
    <location>
        <position position="39"/>
    </location>
    <ligand>
        <name>[4Fe-4S] cluster</name>
        <dbReference type="ChEBI" id="CHEBI:49883"/>
        <label>1</label>
        <note>4Fe-4S-S-AdoMet</note>
    </ligand>
</feature>
<sequence length="343" mass="37310">MGGSRTGDDVSVSGGLVDTFGRVHRDLRISLTDRCNLRCTYCMPAEGVPWIPRPELLTTDEIVNLAEVFARLGIVEMRLTGGEPLLRPDVVDVVRRLAAIRGERGPLRISITTNGIGLVKLAQPLADAGLERFNISLDTLRPDRFSALTRRDRLDDVLAGIEAARATGLKPLKINTVAMRDTNDDELVDLVRFAQQHEAQLRFIEQMPLDAGHIWSRVKMVTGKEILETLSGEFSLEPCEGRGSDPAQRFVVDGGPTTVGVIASVTAPFCGSCDRVRLTADGQLRNCLFAREESDLRSLLRSGASVDDIEAMIRASVTAKRAGHGIDDPGFLQPDRPMSAIGG</sequence>
<dbReference type="InterPro" id="IPR013483">
    <property type="entry name" value="MoaA"/>
</dbReference>
<reference evidence="14 15" key="2">
    <citation type="journal article" date="2017" name="Int. J. Syst. Evol. Microbiol.">
        <title>Gordonia phthalatica sp. nov., a di-n-butyl phthalate-degrading bacterium isolated from activated sludge.</title>
        <authorList>
            <person name="Jin D."/>
            <person name="Kong X."/>
            <person name="Jia M."/>
            <person name="Yu X."/>
            <person name="Wang X."/>
            <person name="Zhuang X."/>
            <person name="Deng Y."/>
            <person name="Bai Z."/>
        </authorList>
    </citation>
    <scope>NUCLEOTIDE SEQUENCE [LARGE SCALE GENOMIC DNA]</scope>
    <source>
        <strain evidence="14 15">QH-11</strain>
    </source>
</reference>
<feature type="domain" description="Radical SAM core" evidence="13">
    <location>
        <begin position="19"/>
        <end position="237"/>
    </location>
</feature>
<dbReference type="AlphaFoldDB" id="A0A0N7FVE7"/>
<dbReference type="Pfam" id="PF04055">
    <property type="entry name" value="Radical_SAM"/>
    <property type="match status" value="1"/>
</dbReference>
<dbReference type="SUPFAM" id="SSF102114">
    <property type="entry name" value="Radical SAM enzymes"/>
    <property type="match status" value="1"/>
</dbReference>
<dbReference type="Gene3D" id="3.20.20.70">
    <property type="entry name" value="Aldolase class I"/>
    <property type="match status" value="1"/>
</dbReference>
<evidence type="ECO:0000313" key="14">
    <source>
        <dbReference type="EMBL" id="ALG86951.1"/>
    </source>
</evidence>
<comment type="cofactor">
    <cofactor evidence="12">
        <name>[4Fe-4S] cluster</name>
        <dbReference type="ChEBI" id="CHEBI:49883"/>
    </cofactor>
    <text evidence="12">Binds 2 [4Fe-4S] clusters. Binds 1 [4Fe-4S] cluster coordinated with 3 cysteines and an exchangeable S-adenosyl-L-methionine and 1 [4Fe-4S] cluster coordinated with 3 cysteines and the GTP-derived substrate.</text>
</comment>
<dbReference type="GO" id="GO:0061799">
    <property type="term" value="F:cyclic pyranopterin monophosphate synthase activity"/>
    <property type="evidence" value="ECO:0007669"/>
    <property type="project" value="TreeGrafter"/>
</dbReference>
<keyword evidence="3 12" id="KW-0949">S-adenosyl-L-methionine</keyword>
<dbReference type="HAMAP" id="MF_01225_B">
    <property type="entry name" value="MoaA_B"/>
    <property type="match status" value="1"/>
</dbReference>
<dbReference type="GO" id="GO:0051539">
    <property type="term" value="F:4 iron, 4 sulfur cluster binding"/>
    <property type="evidence" value="ECO:0007669"/>
    <property type="project" value="UniProtKB-UniRule"/>
</dbReference>
<proteinExistence type="inferred from homology"/>
<dbReference type="EC" id="4.1.99.22" evidence="1 12"/>
<dbReference type="GO" id="GO:0046872">
    <property type="term" value="F:metal ion binding"/>
    <property type="evidence" value="ECO:0007669"/>
    <property type="project" value="UniProtKB-KW"/>
</dbReference>
<dbReference type="SFLD" id="SFLDG01386">
    <property type="entry name" value="main_SPASM_domain-containing"/>
    <property type="match status" value="1"/>
</dbReference>
<dbReference type="STRING" id="1136941.ACH46_15640"/>
<evidence type="ECO:0000313" key="15">
    <source>
        <dbReference type="Proteomes" id="UP000063789"/>
    </source>
</evidence>
<evidence type="ECO:0000256" key="4">
    <source>
        <dbReference type="ARBA" id="ARBA00022723"/>
    </source>
</evidence>
<keyword evidence="9 12" id="KW-0501">Molybdenum cofactor biosynthesis</keyword>
<keyword evidence="15" id="KW-1185">Reference proteome</keyword>
<dbReference type="NCBIfam" id="TIGR02666">
    <property type="entry name" value="moaA"/>
    <property type="match status" value="1"/>
</dbReference>
<feature type="binding site" evidence="12">
    <location>
        <position position="82"/>
    </location>
    <ligand>
        <name>S-adenosyl-L-methionine</name>
        <dbReference type="ChEBI" id="CHEBI:59789"/>
    </ligand>
</feature>
<reference evidence="15" key="1">
    <citation type="submission" date="2015-06" db="EMBL/GenBank/DDBJ databases">
        <title>Complete genome sequence and metabolic analysis of phthalate degradation pathway in Gordonia sp. QH-11.</title>
        <authorList>
            <person name="Jin D."/>
            <person name="Kong X."/>
            <person name="Bai Z."/>
        </authorList>
    </citation>
    <scope>NUCLEOTIDE SEQUENCE [LARGE SCALE GENOMIC DNA]</scope>
    <source>
        <strain evidence="15">QH-11</strain>
    </source>
</reference>
<keyword evidence="8 12" id="KW-0342">GTP-binding</keyword>
<dbReference type="PATRIC" id="fig|1136941.3.peg.3192"/>
<feature type="binding site" evidence="12">
    <location>
        <position position="173"/>
    </location>
    <ligand>
        <name>GTP</name>
        <dbReference type="ChEBI" id="CHEBI:37565"/>
    </ligand>
</feature>
<keyword evidence="4 12" id="KW-0479">Metal-binding</keyword>
<keyword evidence="6 12" id="KW-0408">Iron</keyword>
<dbReference type="InterPro" id="IPR007197">
    <property type="entry name" value="rSAM"/>
</dbReference>
<name>A0A0N7FVE7_9ACTN</name>
<comment type="catalytic activity">
    <reaction evidence="11 12">
        <text>GTP + AH2 + S-adenosyl-L-methionine = (8S)-3',8-cyclo-7,8-dihydroguanosine 5'-triphosphate + 5'-deoxyadenosine + L-methionine + A + H(+)</text>
        <dbReference type="Rhea" id="RHEA:49576"/>
        <dbReference type="ChEBI" id="CHEBI:13193"/>
        <dbReference type="ChEBI" id="CHEBI:15378"/>
        <dbReference type="ChEBI" id="CHEBI:17319"/>
        <dbReference type="ChEBI" id="CHEBI:17499"/>
        <dbReference type="ChEBI" id="CHEBI:37565"/>
        <dbReference type="ChEBI" id="CHEBI:57844"/>
        <dbReference type="ChEBI" id="CHEBI:59789"/>
        <dbReference type="ChEBI" id="CHEBI:131766"/>
        <dbReference type="EC" id="4.1.99.22"/>
    </reaction>
</comment>
<dbReference type="SMART" id="SM00729">
    <property type="entry name" value="Elp3"/>
    <property type="match status" value="1"/>
</dbReference>
<comment type="similarity">
    <text evidence="12">Belongs to the radical SAM superfamily. MoaA family.</text>
</comment>
<feature type="binding site" evidence="12">
    <location>
        <position position="41"/>
    </location>
    <ligand>
        <name>S-adenosyl-L-methionine</name>
        <dbReference type="ChEBI" id="CHEBI:59789"/>
    </ligand>
</feature>
<keyword evidence="7 12" id="KW-0411">Iron-sulfur</keyword>
<organism evidence="14 15">
    <name type="scientific">Gordonia phthalatica</name>
    <dbReference type="NCBI Taxonomy" id="1136941"/>
    <lineage>
        <taxon>Bacteria</taxon>
        <taxon>Bacillati</taxon>
        <taxon>Actinomycetota</taxon>
        <taxon>Actinomycetes</taxon>
        <taxon>Mycobacteriales</taxon>
        <taxon>Gordoniaceae</taxon>
        <taxon>Gordonia</taxon>
    </lineage>
</organism>
<evidence type="ECO:0000256" key="1">
    <source>
        <dbReference type="ARBA" id="ARBA00012167"/>
    </source>
</evidence>
<keyword evidence="5 12" id="KW-0547">Nucleotide-binding</keyword>